<keyword evidence="2" id="KW-0813">Transport</keyword>
<dbReference type="InterPro" id="IPR050319">
    <property type="entry name" value="ABC_transp_ATP-bind"/>
</dbReference>
<evidence type="ECO:0000256" key="1">
    <source>
        <dbReference type="ARBA" id="ARBA00005417"/>
    </source>
</evidence>
<dbReference type="PANTHER" id="PTHR43776">
    <property type="entry name" value="TRANSPORT ATP-BINDING PROTEIN"/>
    <property type="match status" value="1"/>
</dbReference>
<dbReference type="InterPro" id="IPR027417">
    <property type="entry name" value="P-loop_NTPase"/>
</dbReference>
<dbReference type="InterPro" id="IPR013563">
    <property type="entry name" value="Oligopep_ABC_C"/>
</dbReference>
<keyword evidence="3" id="KW-0547">Nucleotide-binding</keyword>
<name>L0A8H4_CALLD</name>
<dbReference type="GO" id="GO:0015833">
    <property type="term" value="P:peptide transport"/>
    <property type="evidence" value="ECO:0007669"/>
    <property type="project" value="InterPro"/>
</dbReference>
<organism evidence="6 7">
    <name type="scientific">Caldisphaera lagunensis (strain DSM 15908 / JCM 11604 / ANMR 0165 / IC-154)</name>
    <dbReference type="NCBI Taxonomy" id="1056495"/>
    <lineage>
        <taxon>Archaea</taxon>
        <taxon>Thermoproteota</taxon>
        <taxon>Thermoprotei</taxon>
        <taxon>Acidilobales</taxon>
        <taxon>Caldisphaeraceae</taxon>
        <taxon>Caldisphaera</taxon>
    </lineage>
</organism>
<dbReference type="HOGENOM" id="CLU_000604_1_23_2"/>
<dbReference type="OrthoDB" id="18209at2157"/>
<comment type="similarity">
    <text evidence="1">Belongs to the ABC transporter superfamily.</text>
</comment>
<dbReference type="PROSITE" id="PS00211">
    <property type="entry name" value="ABC_TRANSPORTER_1"/>
    <property type="match status" value="1"/>
</dbReference>
<keyword evidence="4 6" id="KW-0067">ATP-binding</keyword>
<dbReference type="RefSeq" id="WP_015232019.1">
    <property type="nucleotide sequence ID" value="NC_019791.1"/>
</dbReference>
<evidence type="ECO:0000256" key="4">
    <source>
        <dbReference type="ARBA" id="ARBA00022840"/>
    </source>
</evidence>
<dbReference type="InParanoid" id="L0A8H4"/>
<reference evidence="7" key="1">
    <citation type="submission" date="2012-03" db="EMBL/GenBank/DDBJ databases">
        <title>Complete genome of Caldisphaera lagunensis DSM 15908.</title>
        <authorList>
            <person name="Lucas S."/>
            <person name="Copeland A."/>
            <person name="Lapidus A."/>
            <person name="Glavina del Rio T."/>
            <person name="Dalin E."/>
            <person name="Tice H."/>
            <person name="Bruce D."/>
            <person name="Goodwin L."/>
            <person name="Pitluck S."/>
            <person name="Peters L."/>
            <person name="Mikhailova N."/>
            <person name="Teshima H."/>
            <person name="Kyrpides N."/>
            <person name="Mavromatis K."/>
            <person name="Ivanova N."/>
            <person name="Brettin T."/>
            <person name="Detter J.C."/>
            <person name="Han C."/>
            <person name="Larimer F."/>
            <person name="Land M."/>
            <person name="Hauser L."/>
            <person name="Markowitz V."/>
            <person name="Cheng J.-F."/>
            <person name="Hugenholtz P."/>
            <person name="Woyke T."/>
            <person name="Wu D."/>
            <person name="Spring S."/>
            <person name="Schroeder M."/>
            <person name="Brambilla E."/>
            <person name="Klenk H.-P."/>
            <person name="Eisen J.A."/>
        </authorList>
    </citation>
    <scope>NUCLEOTIDE SEQUENCE [LARGE SCALE GENOMIC DNA]</scope>
    <source>
        <strain evidence="7">DSM 15908 / JCM 11604 / IC-154</strain>
    </source>
</reference>
<dbReference type="GO" id="GO:0016887">
    <property type="term" value="F:ATP hydrolysis activity"/>
    <property type="evidence" value="ECO:0007669"/>
    <property type="project" value="InterPro"/>
</dbReference>
<dbReference type="CDD" id="cd03257">
    <property type="entry name" value="ABC_NikE_OppD_transporters"/>
    <property type="match status" value="1"/>
</dbReference>
<dbReference type="GO" id="GO:0055085">
    <property type="term" value="P:transmembrane transport"/>
    <property type="evidence" value="ECO:0007669"/>
    <property type="project" value="UniProtKB-ARBA"/>
</dbReference>
<gene>
    <name evidence="6" type="ordered locus">Calag_0344</name>
</gene>
<dbReference type="InterPro" id="IPR003439">
    <property type="entry name" value="ABC_transporter-like_ATP-bd"/>
</dbReference>
<dbReference type="SUPFAM" id="SSF52540">
    <property type="entry name" value="P-loop containing nucleoside triphosphate hydrolases"/>
    <property type="match status" value="1"/>
</dbReference>
<dbReference type="EMBL" id="CP003378">
    <property type="protein sequence ID" value="AFZ70121.1"/>
    <property type="molecule type" value="Genomic_DNA"/>
</dbReference>
<protein>
    <submittedName>
        <fullName evidence="6">Oligopeptide/dipeptide ABC transporter, ATP-binding protein</fullName>
    </submittedName>
</protein>
<dbReference type="GO" id="GO:0005524">
    <property type="term" value="F:ATP binding"/>
    <property type="evidence" value="ECO:0007669"/>
    <property type="project" value="UniProtKB-KW"/>
</dbReference>
<dbReference type="Proteomes" id="UP000010469">
    <property type="component" value="Chromosome"/>
</dbReference>
<evidence type="ECO:0000313" key="7">
    <source>
        <dbReference type="Proteomes" id="UP000010469"/>
    </source>
</evidence>
<dbReference type="InterPro" id="IPR017871">
    <property type="entry name" value="ABC_transporter-like_CS"/>
</dbReference>
<evidence type="ECO:0000256" key="3">
    <source>
        <dbReference type="ARBA" id="ARBA00022741"/>
    </source>
</evidence>
<dbReference type="PROSITE" id="PS50893">
    <property type="entry name" value="ABC_TRANSPORTER_2"/>
    <property type="match status" value="1"/>
</dbReference>
<dbReference type="InterPro" id="IPR003593">
    <property type="entry name" value="AAA+_ATPase"/>
</dbReference>
<dbReference type="STRING" id="1056495.Calag_0344"/>
<dbReference type="PANTHER" id="PTHR43776:SF7">
    <property type="entry name" value="D,D-DIPEPTIDE TRANSPORT ATP-BINDING PROTEIN DDPF-RELATED"/>
    <property type="match status" value="1"/>
</dbReference>
<dbReference type="SMART" id="SM00382">
    <property type="entry name" value="AAA"/>
    <property type="match status" value="1"/>
</dbReference>
<feature type="domain" description="ABC transporter" evidence="5">
    <location>
        <begin position="9"/>
        <end position="275"/>
    </location>
</feature>
<dbReference type="Pfam" id="PF08352">
    <property type="entry name" value="oligo_HPY"/>
    <property type="match status" value="1"/>
</dbReference>
<dbReference type="Pfam" id="PF00005">
    <property type="entry name" value="ABC_tran"/>
    <property type="match status" value="1"/>
</dbReference>
<dbReference type="FunCoup" id="L0A8H4">
    <property type="interactions" value="35"/>
</dbReference>
<dbReference type="eggNOG" id="arCOG00184">
    <property type="taxonomic scope" value="Archaea"/>
</dbReference>
<dbReference type="NCBIfam" id="TIGR01727">
    <property type="entry name" value="oligo_HPY"/>
    <property type="match status" value="1"/>
</dbReference>
<sequence length="422" mass="47898">MIIAARELSKFFDVKGVKNAKIRAVENVNIEIKEGEIVGLVGESGSGKSTLGRLLIRLIEPTSGEILYNIPDDELDEFDNALKSNDRNAIEKIANKYSIMRLHGKELKTFRRNVGIVFQDPYSSLDPRMKIEDIIAEPIVETGYLNGEKVKERVLELLDEVQLPREFSFRYPHELSGGQRQRIALARGIATNPKLVILDEPTSALDVSIQAEILELLKGLRKKYNMAMLLITHNISVISYMADRVFVMYAGKIMEKGNKIDIIKNPEHPYTQALISAVPQIKRVKARIILKGDPPNLINPPKGCRFHPRCPVALPVCGWTADEVKPTLDYLIDTKYFTEFSNTKVEVRNELELAVYNAKADKLKEIINVEKENLRPLMSIKDVIEENGNVTIKLYQYETPELIELENGREVECLLFSKPQIK</sequence>
<keyword evidence="7" id="KW-1185">Reference proteome</keyword>
<dbReference type="GeneID" id="14211604"/>
<evidence type="ECO:0000259" key="5">
    <source>
        <dbReference type="PROSITE" id="PS50893"/>
    </source>
</evidence>
<dbReference type="KEGG" id="clg:Calag_0344"/>
<accession>L0A8H4</accession>
<dbReference type="Gene3D" id="3.40.50.300">
    <property type="entry name" value="P-loop containing nucleotide triphosphate hydrolases"/>
    <property type="match status" value="1"/>
</dbReference>
<evidence type="ECO:0000313" key="6">
    <source>
        <dbReference type="EMBL" id="AFZ70121.1"/>
    </source>
</evidence>
<proteinExistence type="inferred from homology"/>
<dbReference type="AlphaFoldDB" id="L0A8H4"/>
<evidence type="ECO:0000256" key="2">
    <source>
        <dbReference type="ARBA" id="ARBA00022448"/>
    </source>
</evidence>